<dbReference type="PANTHER" id="PTHR30327:SF1">
    <property type="entry name" value="UPF0301 PROTEIN YQGE"/>
    <property type="match status" value="1"/>
</dbReference>
<dbReference type="PANTHER" id="PTHR30327">
    <property type="entry name" value="UNCHARACTERIZED PROTEIN YQGE"/>
    <property type="match status" value="1"/>
</dbReference>
<accession>A0A561PUE3</accession>
<proteinExistence type="inferred from homology"/>
<evidence type="ECO:0000313" key="2">
    <source>
        <dbReference type="EMBL" id="TWF41733.1"/>
    </source>
</evidence>
<name>A0A561PUE3_9BACT</name>
<gene>
    <name evidence="2" type="ORF">FHW36_103537</name>
</gene>
<dbReference type="AlphaFoldDB" id="A0A561PUE3"/>
<dbReference type="GO" id="GO:0005829">
    <property type="term" value="C:cytosol"/>
    <property type="evidence" value="ECO:0007669"/>
    <property type="project" value="TreeGrafter"/>
</dbReference>
<organism evidence="2 3">
    <name type="scientific">Chitinophaga polysaccharea</name>
    <dbReference type="NCBI Taxonomy" id="1293035"/>
    <lineage>
        <taxon>Bacteria</taxon>
        <taxon>Pseudomonadati</taxon>
        <taxon>Bacteroidota</taxon>
        <taxon>Chitinophagia</taxon>
        <taxon>Chitinophagales</taxon>
        <taxon>Chitinophagaceae</taxon>
        <taxon>Chitinophaga</taxon>
    </lineage>
</organism>
<dbReference type="InterPro" id="IPR003774">
    <property type="entry name" value="AlgH-like"/>
</dbReference>
<dbReference type="SUPFAM" id="SSF143456">
    <property type="entry name" value="VC0467-like"/>
    <property type="match status" value="1"/>
</dbReference>
<evidence type="ECO:0000313" key="3">
    <source>
        <dbReference type="Proteomes" id="UP000320811"/>
    </source>
</evidence>
<dbReference type="Gene3D" id="3.40.1740.10">
    <property type="entry name" value="VC0467-like"/>
    <property type="match status" value="1"/>
</dbReference>
<comment type="similarity">
    <text evidence="1">Belongs to the UPF0301 (AlgH) family.</text>
</comment>
<protein>
    <submittedName>
        <fullName evidence="2">Putative transcriptional regulator</fullName>
    </submittedName>
</protein>
<dbReference type="Proteomes" id="UP000320811">
    <property type="component" value="Unassembled WGS sequence"/>
</dbReference>
<sequence length="146" mass="16621">MNAGMFLYSTSLLNDSFFEDTQLFITELNDKGAMGFVVNKLFPRKFNELVEFRHSIAFPLYDGGPVDREHLYFLHRRPDLIEGGIPVAGDIYMGGDFKAAVKYINNKSIATHDIRLFIGYCGWDPLELEEEIAEGSWEIKNTGALF</sequence>
<dbReference type="OrthoDB" id="9807486at2"/>
<comment type="caution">
    <text evidence="2">The sequence shown here is derived from an EMBL/GenBank/DDBJ whole genome shotgun (WGS) entry which is preliminary data.</text>
</comment>
<dbReference type="Pfam" id="PF02622">
    <property type="entry name" value="DUF179"/>
    <property type="match status" value="1"/>
</dbReference>
<evidence type="ECO:0000256" key="1">
    <source>
        <dbReference type="ARBA" id="ARBA00009600"/>
    </source>
</evidence>
<keyword evidence="3" id="KW-1185">Reference proteome</keyword>
<dbReference type="RefSeq" id="WP_145670006.1">
    <property type="nucleotide sequence ID" value="NZ_VIWO01000003.1"/>
</dbReference>
<dbReference type="EMBL" id="VIWO01000003">
    <property type="protein sequence ID" value="TWF41733.1"/>
    <property type="molecule type" value="Genomic_DNA"/>
</dbReference>
<reference evidence="2 3" key="1">
    <citation type="submission" date="2019-06" db="EMBL/GenBank/DDBJ databases">
        <title>Sorghum-associated microbial communities from plants grown in Nebraska, USA.</title>
        <authorList>
            <person name="Schachtman D."/>
        </authorList>
    </citation>
    <scope>NUCLEOTIDE SEQUENCE [LARGE SCALE GENOMIC DNA]</scope>
    <source>
        <strain evidence="2 3">1209</strain>
    </source>
</reference>